<gene>
    <name evidence="3" type="ORF">DFP98_13053</name>
</gene>
<organism evidence="3 4">
    <name type="scientific">Cohnella phaseoli</name>
    <dbReference type="NCBI Taxonomy" id="456490"/>
    <lineage>
        <taxon>Bacteria</taxon>
        <taxon>Bacillati</taxon>
        <taxon>Bacillota</taxon>
        <taxon>Bacilli</taxon>
        <taxon>Bacillales</taxon>
        <taxon>Paenibacillaceae</taxon>
        <taxon>Cohnella</taxon>
    </lineage>
</organism>
<reference evidence="3 4" key="1">
    <citation type="submission" date="2018-07" db="EMBL/GenBank/DDBJ databases">
        <title>Genomic Encyclopedia of Type Strains, Phase III (KMG-III): the genomes of soil and plant-associated and newly described type strains.</title>
        <authorList>
            <person name="Whitman W."/>
        </authorList>
    </citation>
    <scope>NUCLEOTIDE SEQUENCE [LARGE SCALE GENOMIC DNA]</scope>
    <source>
        <strain evidence="3 4">CECT 7287</strain>
    </source>
</reference>
<evidence type="ECO:0000313" key="4">
    <source>
        <dbReference type="Proteomes" id="UP000256977"/>
    </source>
</evidence>
<protein>
    <submittedName>
        <fullName evidence="3">NAD(P)-dependent dehydrogenase (Short-subunit alcohol dehydrogenase family)</fullName>
    </submittedName>
</protein>
<dbReference type="SUPFAM" id="SSF51735">
    <property type="entry name" value="NAD(P)-binding Rossmann-fold domains"/>
    <property type="match status" value="1"/>
</dbReference>
<dbReference type="OrthoDB" id="9809821at2"/>
<name>A0A3D9IFR5_9BACL</name>
<keyword evidence="1" id="KW-0560">Oxidoreductase</keyword>
<accession>A0A3D9IFR5</accession>
<dbReference type="PANTHER" id="PTHR43157:SF31">
    <property type="entry name" value="PHOSPHATIDYLINOSITOL-GLYCAN BIOSYNTHESIS CLASS F PROTEIN"/>
    <property type="match status" value="1"/>
</dbReference>
<keyword evidence="4" id="KW-1185">Reference proteome</keyword>
<comment type="caution">
    <text evidence="3">The sequence shown here is derived from an EMBL/GenBank/DDBJ whole genome shotgun (WGS) entry which is preliminary data.</text>
</comment>
<dbReference type="EMBL" id="QRDZ01000030">
    <property type="protein sequence ID" value="RED60531.1"/>
    <property type="molecule type" value="Genomic_DNA"/>
</dbReference>
<dbReference type="CDD" id="cd05327">
    <property type="entry name" value="retinol-DH_like_SDR_c_like"/>
    <property type="match status" value="1"/>
</dbReference>
<dbReference type="PANTHER" id="PTHR43157">
    <property type="entry name" value="PHOSPHATIDYLINOSITOL-GLYCAN BIOSYNTHESIS CLASS F PROTEIN-RELATED"/>
    <property type="match status" value="1"/>
</dbReference>
<proteinExistence type="inferred from homology"/>
<dbReference type="InterPro" id="IPR002347">
    <property type="entry name" value="SDR_fam"/>
</dbReference>
<sequence length="284" mass="30718">MKEKICMVTGANSGIGFAAARGLAERGAAVVMVCRNRERGEAARKEIVRQTGNERIELLLCDLSSLKSVRDVSEAFRSRGDRLDVLVNNAGGLFDRPQTSADGFEMTFAVNYLAPYLLTHLLLDKLRASDNGRIVNVASVMQAKTLDLDAAIRPQTPYSGFNAYRTAKLAVIMATYFMAERLGGSGIAVNALHPGVIYTPQSTRSVPGFLRPLAKLFMSSPEQGARLILHLAASPEAGSSSGKYYAGGRAVSTVPVSYDSQQQRVLYERSLQWTGLPENALGLD</sequence>
<dbReference type="PRINTS" id="PR00081">
    <property type="entry name" value="GDHRDH"/>
</dbReference>
<evidence type="ECO:0000256" key="1">
    <source>
        <dbReference type="ARBA" id="ARBA00023002"/>
    </source>
</evidence>
<dbReference type="AlphaFoldDB" id="A0A3D9IFR5"/>
<dbReference type="InterPro" id="IPR036291">
    <property type="entry name" value="NAD(P)-bd_dom_sf"/>
</dbReference>
<dbReference type="GO" id="GO:0016491">
    <property type="term" value="F:oxidoreductase activity"/>
    <property type="evidence" value="ECO:0007669"/>
    <property type="project" value="UniProtKB-KW"/>
</dbReference>
<comment type="similarity">
    <text evidence="2">Belongs to the short-chain dehydrogenases/reductases (SDR) family.</text>
</comment>
<dbReference type="RefSeq" id="WP_116064178.1">
    <property type="nucleotide sequence ID" value="NZ_QRDZ01000030.1"/>
</dbReference>
<evidence type="ECO:0000256" key="2">
    <source>
        <dbReference type="RuleBase" id="RU000363"/>
    </source>
</evidence>
<dbReference type="Gene3D" id="3.40.50.720">
    <property type="entry name" value="NAD(P)-binding Rossmann-like Domain"/>
    <property type="match status" value="1"/>
</dbReference>
<dbReference type="PRINTS" id="PR00080">
    <property type="entry name" value="SDRFAMILY"/>
</dbReference>
<dbReference type="Proteomes" id="UP000256977">
    <property type="component" value="Unassembled WGS sequence"/>
</dbReference>
<evidence type="ECO:0000313" key="3">
    <source>
        <dbReference type="EMBL" id="RED60531.1"/>
    </source>
</evidence>
<dbReference type="Pfam" id="PF00106">
    <property type="entry name" value="adh_short"/>
    <property type="match status" value="1"/>
</dbReference>